<reference evidence="2" key="1">
    <citation type="submission" date="2017-06" db="EMBL/GenBank/DDBJ databases">
        <title>Novel phages from South African skin metaviromes.</title>
        <authorList>
            <person name="van Zyl L.J."/>
            <person name="Abrahams Y."/>
            <person name="Stander E.A."/>
            <person name="Kirby B.M."/>
            <person name="Clavaud C."/>
            <person name="Farcet C."/>
            <person name="Breton L."/>
            <person name="Trindade M.I."/>
        </authorList>
    </citation>
    <scope>NUCLEOTIDE SEQUENCE</scope>
</reference>
<gene>
    <name evidence="2" type="ORF">3S4_55</name>
</gene>
<dbReference type="EMBL" id="MF417869">
    <property type="protein sequence ID" value="ASN67980.1"/>
    <property type="molecule type" value="Genomic_DNA"/>
</dbReference>
<organism evidence="2">
    <name type="scientific">uncultured Caudovirales phage</name>
    <dbReference type="NCBI Taxonomy" id="2100421"/>
    <lineage>
        <taxon>Viruses</taxon>
        <taxon>Duplodnaviria</taxon>
        <taxon>Heunggongvirae</taxon>
        <taxon>Uroviricota</taxon>
        <taxon>Caudoviricetes</taxon>
        <taxon>Peduoviridae</taxon>
        <taxon>Maltschvirus</taxon>
        <taxon>Maltschvirus maltsch</taxon>
    </lineage>
</organism>
<evidence type="ECO:0000256" key="1">
    <source>
        <dbReference type="SAM" id="MobiDB-lite"/>
    </source>
</evidence>
<accession>A0A2H4IZD5</accession>
<name>A0A2H4IZD5_9CAUD</name>
<feature type="compositionally biased region" description="Basic residues" evidence="1">
    <location>
        <begin position="1"/>
        <end position="14"/>
    </location>
</feature>
<sequence length="63" mass="7276">MRRASLKFQVRQRRRQEQFHLPPSGLTEHRNAESTIWSRNSAGLDESAGQEAIQHPQRRAVPA</sequence>
<protein>
    <submittedName>
        <fullName evidence="2">Uncharacterized protein</fullName>
    </submittedName>
</protein>
<evidence type="ECO:0000313" key="2">
    <source>
        <dbReference type="EMBL" id="ASN67980.1"/>
    </source>
</evidence>
<proteinExistence type="predicted"/>
<feature type="region of interest" description="Disordered" evidence="1">
    <location>
        <begin position="1"/>
        <end position="63"/>
    </location>
</feature>